<keyword evidence="4" id="KW-1185">Reference proteome</keyword>
<gene>
    <name evidence="3" type="ORF">EI42_05298</name>
</gene>
<dbReference type="EMBL" id="QKUF01000030">
    <property type="protein sequence ID" value="PZW22847.1"/>
    <property type="molecule type" value="Genomic_DNA"/>
</dbReference>
<keyword evidence="3" id="KW-0808">Transferase</keyword>
<feature type="domain" description="Aminomethyltransferase C-terminal" evidence="2">
    <location>
        <begin position="277"/>
        <end position="353"/>
    </location>
</feature>
<dbReference type="PANTHER" id="PTHR43757">
    <property type="entry name" value="AMINOMETHYLTRANSFERASE"/>
    <property type="match status" value="1"/>
</dbReference>
<dbReference type="Gene3D" id="3.30.1360.120">
    <property type="entry name" value="Probable tRNA modification gtpase trme, domain 1"/>
    <property type="match status" value="1"/>
</dbReference>
<dbReference type="InterPro" id="IPR013977">
    <property type="entry name" value="GcvT_C"/>
</dbReference>
<protein>
    <submittedName>
        <fullName evidence="3">Aminomethyltransferase</fullName>
    </submittedName>
</protein>
<organism evidence="3 4">
    <name type="scientific">Thermosporothrix hazakensis</name>
    <dbReference type="NCBI Taxonomy" id="644383"/>
    <lineage>
        <taxon>Bacteria</taxon>
        <taxon>Bacillati</taxon>
        <taxon>Chloroflexota</taxon>
        <taxon>Ktedonobacteria</taxon>
        <taxon>Ktedonobacterales</taxon>
        <taxon>Thermosporotrichaceae</taxon>
        <taxon>Thermosporothrix</taxon>
    </lineage>
</organism>
<dbReference type="Proteomes" id="UP000248806">
    <property type="component" value="Unassembled WGS sequence"/>
</dbReference>
<dbReference type="RefSeq" id="WP_170142917.1">
    <property type="nucleotide sequence ID" value="NZ_BIFX01000001.1"/>
</dbReference>
<dbReference type="GO" id="GO:0008168">
    <property type="term" value="F:methyltransferase activity"/>
    <property type="evidence" value="ECO:0007669"/>
    <property type="project" value="UniProtKB-KW"/>
</dbReference>
<dbReference type="AlphaFoldDB" id="A0A326U8I6"/>
<evidence type="ECO:0000313" key="3">
    <source>
        <dbReference type="EMBL" id="PZW22847.1"/>
    </source>
</evidence>
<dbReference type="InterPro" id="IPR029043">
    <property type="entry name" value="GcvT/YgfZ_C"/>
</dbReference>
<dbReference type="Pfam" id="PF01571">
    <property type="entry name" value="GCV_T"/>
    <property type="match status" value="1"/>
</dbReference>
<comment type="caution">
    <text evidence="3">The sequence shown here is derived from an EMBL/GenBank/DDBJ whole genome shotgun (WGS) entry which is preliminary data.</text>
</comment>
<dbReference type="SUPFAM" id="SSF101790">
    <property type="entry name" value="Aminomethyltransferase beta-barrel domain"/>
    <property type="match status" value="1"/>
</dbReference>
<feature type="domain" description="GCVT N-terminal" evidence="1">
    <location>
        <begin position="9"/>
        <end position="257"/>
    </location>
</feature>
<dbReference type="InterPro" id="IPR028896">
    <property type="entry name" value="GcvT/YgfZ/DmdA"/>
</dbReference>
<keyword evidence="3" id="KW-0489">Methyltransferase</keyword>
<dbReference type="InterPro" id="IPR027266">
    <property type="entry name" value="TrmE/GcvT-like"/>
</dbReference>
<dbReference type="PIRSF" id="PIRSF006487">
    <property type="entry name" value="GcvT"/>
    <property type="match status" value="1"/>
</dbReference>
<evidence type="ECO:0000259" key="1">
    <source>
        <dbReference type="Pfam" id="PF01571"/>
    </source>
</evidence>
<dbReference type="InterPro" id="IPR006222">
    <property type="entry name" value="GCVT_N"/>
</dbReference>
<name>A0A326U8I6_THEHA</name>
<evidence type="ECO:0000313" key="4">
    <source>
        <dbReference type="Proteomes" id="UP000248806"/>
    </source>
</evidence>
<dbReference type="PANTHER" id="PTHR43757:SF2">
    <property type="entry name" value="AMINOMETHYLTRANSFERASE, MITOCHONDRIAL"/>
    <property type="match status" value="1"/>
</dbReference>
<dbReference type="Pfam" id="PF08669">
    <property type="entry name" value="GCV_T_C"/>
    <property type="match status" value="1"/>
</dbReference>
<dbReference type="GO" id="GO:0032259">
    <property type="term" value="P:methylation"/>
    <property type="evidence" value="ECO:0007669"/>
    <property type="project" value="UniProtKB-KW"/>
</dbReference>
<accession>A0A326U8I6</accession>
<reference evidence="3 4" key="1">
    <citation type="submission" date="2018-06" db="EMBL/GenBank/DDBJ databases">
        <title>Genomic Encyclopedia of Archaeal and Bacterial Type Strains, Phase II (KMG-II): from individual species to whole genera.</title>
        <authorList>
            <person name="Goeker M."/>
        </authorList>
    </citation>
    <scope>NUCLEOTIDE SEQUENCE [LARGE SCALE GENOMIC DNA]</scope>
    <source>
        <strain evidence="3 4">ATCC BAA-1881</strain>
    </source>
</reference>
<dbReference type="SUPFAM" id="SSF103025">
    <property type="entry name" value="Folate-binding domain"/>
    <property type="match status" value="1"/>
</dbReference>
<sequence length="365" mass="40398">MNTGLLTVTHEQAVMKDEAGYGIIASFGDVMKEYAAIRSSVGIFDMSTHGKFRVSGDEHVAWVSKMVSRDIEFLNSETEIFALCLDEEAKLLGIVTLYKYDDAIVIETETTDRKRLTEWFEQHREEGVEIEDISDEYALIGLEGPLAFKVAQTLLDYEISSIPFQGFVEVERDGATLLLARTGYTGEYGYKVFVPASVAGEVWHELYAKTQELGGTQCGSEALEITMLEVRQPIGHIEAREIPVLEAGLGWLIDFGKMDAYIGQEAINEQAAQPVERRMIGFIVEKQAQIEAGDAIVLDDQVIGRVVTACYSPTLDAILGLALNNEPFTVPGLTWTVRTAEGTEYAAESASSPYIVPRSWKVKML</sequence>
<evidence type="ECO:0000259" key="2">
    <source>
        <dbReference type="Pfam" id="PF08669"/>
    </source>
</evidence>
<proteinExistence type="predicted"/>